<evidence type="ECO:0000259" key="1">
    <source>
        <dbReference type="SMART" id="SM00829"/>
    </source>
</evidence>
<dbReference type="PANTHER" id="PTHR11695:SF648">
    <property type="entry name" value="ZINC-BINDING OXIDOREDUCTASE"/>
    <property type="match status" value="1"/>
</dbReference>
<dbReference type="AlphaFoldDB" id="A0AA40A7I5"/>
<evidence type="ECO:0000313" key="2">
    <source>
        <dbReference type="EMBL" id="KAK0710611.1"/>
    </source>
</evidence>
<dbReference type="GO" id="GO:0016491">
    <property type="term" value="F:oxidoreductase activity"/>
    <property type="evidence" value="ECO:0007669"/>
    <property type="project" value="InterPro"/>
</dbReference>
<feature type="domain" description="Enoyl reductase (ER)" evidence="1">
    <location>
        <begin position="13"/>
        <end position="333"/>
    </location>
</feature>
<sequence>MRSLAVRKYSKPSQYEVLDLPIPTLTNPDDVLIRVHAASIMTGDTLIAAGMGRFFEKAEFPLRIGLSGAGIITAVGTAVTTLAPGTAVYGAYFAHGLFPPPKPGFASDYAICPATFLMPKPAYLSFAEAAALGNGQAVTALQCVRRYFELTGQPAESTLEGKAVFVTGGLSNCGAMFVQVVRNVYGARRVVATVSTAKVPMVERLLGAGVVDQVVDYTTEDVVDAVGRGSVDLVLNSQRDMVGTFPLANPETGAVVSIASVPSAATIRKVMGTLNAPLLWLIVSLVNVVHCWYAWKLRGTNVKQDFVSGNMGDREALERAGEWIAAGKIKAVMTVVDINDIEAVKEKCEMVATGKGGLGTLVLCFV</sequence>
<dbReference type="Pfam" id="PF08240">
    <property type="entry name" value="ADH_N"/>
    <property type="match status" value="1"/>
</dbReference>
<comment type="caution">
    <text evidence="2">The sequence shown here is derived from an EMBL/GenBank/DDBJ whole genome shotgun (WGS) entry which is preliminary data.</text>
</comment>
<dbReference type="SUPFAM" id="SSF50129">
    <property type="entry name" value="GroES-like"/>
    <property type="match status" value="1"/>
</dbReference>
<organism evidence="2 3">
    <name type="scientific">Lasiosphaeris hirsuta</name>
    <dbReference type="NCBI Taxonomy" id="260670"/>
    <lineage>
        <taxon>Eukaryota</taxon>
        <taxon>Fungi</taxon>
        <taxon>Dikarya</taxon>
        <taxon>Ascomycota</taxon>
        <taxon>Pezizomycotina</taxon>
        <taxon>Sordariomycetes</taxon>
        <taxon>Sordariomycetidae</taxon>
        <taxon>Sordariales</taxon>
        <taxon>Lasiosphaeriaceae</taxon>
        <taxon>Lasiosphaeris</taxon>
    </lineage>
</organism>
<dbReference type="PANTHER" id="PTHR11695">
    <property type="entry name" value="ALCOHOL DEHYDROGENASE RELATED"/>
    <property type="match status" value="1"/>
</dbReference>
<gene>
    <name evidence="2" type="ORF">B0H67DRAFT_554725</name>
</gene>
<reference evidence="2" key="1">
    <citation type="submission" date="2023-06" db="EMBL/GenBank/DDBJ databases">
        <title>Genome-scale phylogeny and comparative genomics of the fungal order Sordariales.</title>
        <authorList>
            <consortium name="Lawrence Berkeley National Laboratory"/>
            <person name="Hensen N."/>
            <person name="Bonometti L."/>
            <person name="Westerberg I."/>
            <person name="Brannstrom I.O."/>
            <person name="Guillou S."/>
            <person name="Cros-Aarteil S."/>
            <person name="Calhoun S."/>
            <person name="Haridas S."/>
            <person name="Kuo A."/>
            <person name="Mondo S."/>
            <person name="Pangilinan J."/>
            <person name="Riley R."/>
            <person name="Labutti K."/>
            <person name="Andreopoulos B."/>
            <person name="Lipzen A."/>
            <person name="Chen C."/>
            <person name="Yanf M."/>
            <person name="Daum C."/>
            <person name="Ng V."/>
            <person name="Clum A."/>
            <person name="Steindorff A."/>
            <person name="Ohm R."/>
            <person name="Martin F."/>
            <person name="Silar P."/>
            <person name="Natvig D."/>
            <person name="Lalanne C."/>
            <person name="Gautier V."/>
            <person name="Ament-Velasquez S.L."/>
            <person name="Kruys A."/>
            <person name="Hutchinson M.I."/>
            <person name="Powell A.J."/>
            <person name="Barry K."/>
            <person name="Miller A.N."/>
            <person name="Grigoriev I.V."/>
            <person name="Debuchy R."/>
            <person name="Gladieux P."/>
            <person name="Thoren M.H."/>
            <person name="Johannesson H."/>
        </authorList>
    </citation>
    <scope>NUCLEOTIDE SEQUENCE</scope>
    <source>
        <strain evidence="2">SMH4607-1</strain>
    </source>
</reference>
<dbReference type="Proteomes" id="UP001172102">
    <property type="component" value="Unassembled WGS sequence"/>
</dbReference>
<dbReference type="InterPro" id="IPR020843">
    <property type="entry name" value="ER"/>
</dbReference>
<dbReference type="InterPro" id="IPR050700">
    <property type="entry name" value="YIM1/Zinc_Alcohol_DH_Fams"/>
</dbReference>
<dbReference type="EMBL" id="JAUKUA010000005">
    <property type="protein sequence ID" value="KAK0710611.1"/>
    <property type="molecule type" value="Genomic_DNA"/>
</dbReference>
<dbReference type="CDD" id="cd05289">
    <property type="entry name" value="MDR_like_2"/>
    <property type="match status" value="1"/>
</dbReference>
<dbReference type="Pfam" id="PF13602">
    <property type="entry name" value="ADH_zinc_N_2"/>
    <property type="match status" value="1"/>
</dbReference>
<name>A0AA40A7I5_9PEZI</name>
<protein>
    <submittedName>
        <fullName evidence="2">Chaperonin 10-like protein</fullName>
    </submittedName>
</protein>
<dbReference type="Gene3D" id="3.40.50.720">
    <property type="entry name" value="NAD(P)-binding Rossmann-like Domain"/>
    <property type="match status" value="1"/>
</dbReference>
<proteinExistence type="predicted"/>
<dbReference type="SMART" id="SM00829">
    <property type="entry name" value="PKS_ER"/>
    <property type="match status" value="1"/>
</dbReference>
<dbReference type="SUPFAM" id="SSF51735">
    <property type="entry name" value="NAD(P)-binding Rossmann-fold domains"/>
    <property type="match status" value="1"/>
</dbReference>
<dbReference type="Gene3D" id="3.90.180.10">
    <property type="entry name" value="Medium-chain alcohol dehydrogenases, catalytic domain"/>
    <property type="match status" value="1"/>
</dbReference>
<keyword evidence="3" id="KW-1185">Reference proteome</keyword>
<dbReference type="InterPro" id="IPR013154">
    <property type="entry name" value="ADH-like_N"/>
</dbReference>
<dbReference type="InterPro" id="IPR011032">
    <property type="entry name" value="GroES-like_sf"/>
</dbReference>
<dbReference type="InterPro" id="IPR036291">
    <property type="entry name" value="NAD(P)-bd_dom_sf"/>
</dbReference>
<accession>A0AA40A7I5</accession>
<evidence type="ECO:0000313" key="3">
    <source>
        <dbReference type="Proteomes" id="UP001172102"/>
    </source>
</evidence>